<dbReference type="InterPro" id="IPR005119">
    <property type="entry name" value="LysR_subst-bd"/>
</dbReference>
<evidence type="ECO:0000256" key="4">
    <source>
        <dbReference type="ARBA" id="ARBA00023163"/>
    </source>
</evidence>
<dbReference type="InterPro" id="IPR000847">
    <property type="entry name" value="LysR_HTH_N"/>
</dbReference>
<feature type="domain" description="HTH lysR-type" evidence="5">
    <location>
        <begin position="1"/>
        <end position="56"/>
    </location>
</feature>
<reference evidence="6" key="2">
    <citation type="journal article" date="2021" name="Microbiol. Resour. Announc.">
        <title>Complete Genome Sequence of Polycladomyces abyssicola JIR-001T, Isolated from Hemipelagic Sediment in Deep Seawater.</title>
        <authorList>
            <person name="Tsubouchi T."/>
            <person name="Kaneko Y."/>
        </authorList>
    </citation>
    <scope>NUCLEOTIDE SEQUENCE</scope>
    <source>
        <strain evidence="6">JIR-001</strain>
    </source>
</reference>
<dbReference type="RefSeq" id="WP_212772960.1">
    <property type="nucleotide sequence ID" value="NZ_AP024601.1"/>
</dbReference>
<dbReference type="Pfam" id="PF00126">
    <property type="entry name" value="HTH_1"/>
    <property type="match status" value="1"/>
</dbReference>
<dbReference type="PANTHER" id="PTHR30126">
    <property type="entry name" value="HTH-TYPE TRANSCRIPTIONAL REGULATOR"/>
    <property type="match status" value="1"/>
</dbReference>
<dbReference type="Proteomes" id="UP000677436">
    <property type="component" value="Chromosome"/>
</dbReference>
<dbReference type="EMBL" id="AP024601">
    <property type="protein sequence ID" value="BCU82644.1"/>
    <property type="molecule type" value="Genomic_DNA"/>
</dbReference>
<organism evidence="6 7">
    <name type="scientific">Polycladomyces abyssicola</name>
    <dbReference type="NCBI Taxonomy" id="1125966"/>
    <lineage>
        <taxon>Bacteria</taxon>
        <taxon>Bacillati</taxon>
        <taxon>Bacillota</taxon>
        <taxon>Bacilli</taxon>
        <taxon>Bacillales</taxon>
        <taxon>Thermoactinomycetaceae</taxon>
        <taxon>Polycladomyces</taxon>
    </lineage>
</organism>
<keyword evidence="4" id="KW-0804">Transcription</keyword>
<dbReference type="AlphaFoldDB" id="A0A8D5UI57"/>
<dbReference type="PRINTS" id="PR00039">
    <property type="entry name" value="HTHLYSR"/>
</dbReference>
<dbReference type="KEGG" id="pabs:JIR001_24270"/>
<accession>A0A8D5UI57</accession>
<dbReference type="GO" id="GO:0000976">
    <property type="term" value="F:transcription cis-regulatory region binding"/>
    <property type="evidence" value="ECO:0007669"/>
    <property type="project" value="TreeGrafter"/>
</dbReference>
<dbReference type="GO" id="GO:0003700">
    <property type="term" value="F:DNA-binding transcription factor activity"/>
    <property type="evidence" value="ECO:0007669"/>
    <property type="project" value="InterPro"/>
</dbReference>
<evidence type="ECO:0000256" key="3">
    <source>
        <dbReference type="ARBA" id="ARBA00023125"/>
    </source>
</evidence>
<dbReference type="SUPFAM" id="SSF53850">
    <property type="entry name" value="Periplasmic binding protein-like II"/>
    <property type="match status" value="1"/>
</dbReference>
<keyword evidence="3" id="KW-0238">DNA-binding</keyword>
<reference evidence="6" key="1">
    <citation type="journal article" date="2013" name="Int. J. Syst. Evol. Microbiol.">
        <title>Polycladomyces abyssicola gen. nov., sp. nov., a thermophilic filamentous bacterium isolated from hemipelagic sediment.</title>
        <authorList>
            <person name="Tsubouchi T."/>
            <person name="Shimane Y."/>
            <person name="Mori K."/>
            <person name="Usui K."/>
            <person name="Hiraki T."/>
            <person name="Tame A."/>
            <person name="Uematsu K."/>
            <person name="Maruyama T."/>
            <person name="Hatada Y."/>
        </authorList>
    </citation>
    <scope>NUCLEOTIDE SEQUENCE</scope>
    <source>
        <strain evidence="6">JIR-001</strain>
    </source>
</reference>
<keyword evidence="2" id="KW-0805">Transcription regulation</keyword>
<sequence length="294" mass="33537">MHIQQLITFLTVAKHRHFRQAGEELMLTQPAVSAQIRSLEEELGCTLFHRPHVSLTPEGKSFLPYAQKMVSLFEESKHALHQKNGDSITRITIGVDVTLGRFALQRLSPYLQPERPHVHIRMLTLTEVQIIQALEEGRIDLGIAYRTGNLSRFPVSVLVYDTFTLAVSFQSPIARMAYFPLKRLPETPIILPAPGTTERRMLDEQLERYDLTIDPVLELPDIETIKQAVSQGIGSAILPRMALTHDQAGWRLLRIPELHPQLPVCLFHPDRRALSPVLRRLVDDLRGIYPPYEE</sequence>
<keyword evidence="7" id="KW-1185">Reference proteome</keyword>
<dbReference type="InterPro" id="IPR036388">
    <property type="entry name" value="WH-like_DNA-bd_sf"/>
</dbReference>
<protein>
    <submittedName>
        <fullName evidence="6">LysR family transcriptional regulator</fullName>
    </submittedName>
</protein>
<comment type="similarity">
    <text evidence="1">Belongs to the LysR transcriptional regulatory family.</text>
</comment>
<name>A0A8D5UI57_9BACL</name>
<evidence type="ECO:0000256" key="2">
    <source>
        <dbReference type="ARBA" id="ARBA00023015"/>
    </source>
</evidence>
<evidence type="ECO:0000313" key="7">
    <source>
        <dbReference type="Proteomes" id="UP000677436"/>
    </source>
</evidence>
<dbReference type="PROSITE" id="PS50931">
    <property type="entry name" value="HTH_LYSR"/>
    <property type="match status" value="1"/>
</dbReference>
<evidence type="ECO:0000256" key="1">
    <source>
        <dbReference type="ARBA" id="ARBA00009437"/>
    </source>
</evidence>
<dbReference type="Gene3D" id="3.40.190.290">
    <property type="match status" value="1"/>
</dbReference>
<dbReference type="InterPro" id="IPR036390">
    <property type="entry name" value="WH_DNA-bd_sf"/>
</dbReference>
<dbReference type="Pfam" id="PF03466">
    <property type="entry name" value="LysR_substrate"/>
    <property type="match status" value="1"/>
</dbReference>
<dbReference type="CDD" id="cd05466">
    <property type="entry name" value="PBP2_LTTR_substrate"/>
    <property type="match status" value="1"/>
</dbReference>
<evidence type="ECO:0000259" key="5">
    <source>
        <dbReference type="PROSITE" id="PS50931"/>
    </source>
</evidence>
<gene>
    <name evidence="6" type="ORF">JIR001_24270</name>
</gene>
<dbReference type="PANTHER" id="PTHR30126:SF40">
    <property type="entry name" value="HTH-TYPE TRANSCRIPTIONAL REGULATOR GLTR"/>
    <property type="match status" value="1"/>
</dbReference>
<dbReference type="SUPFAM" id="SSF46785">
    <property type="entry name" value="Winged helix' DNA-binding domain"/>
    <property type="match status" value="1"/>
</dbReference>
<evidence type="ECO:0000313" key="6">
    <source>
        <dbReference type="EMBL" id="BCU82644.1"/>
    </source>
</evidence>
<dbReference type="Gene3D" id="1.10.10.10">
    <property type="entry name" value="Winged helix-like DNA-binding domain superfamily/Winged helix DNA-binding domain"/>
    <property type="match status" value="1"/>
</dbReference>
<proteinExistence type="inferred from homology"/>
<dbReference type="FunFam" id="1.10.10.10:FF:000001">
    <property type="entry name" value="LysR family transcriptional regulator"/>
    <property type="match status" value="1"/>
</dbReference>